<feature type="transmembrane region" description="Helical" evidence="1">
    <location>
        <begin position="9"/>
        <end position="28"/>
    </location>
</feature>
<keyword evidence="1" id="KW-1133">Transmembrane helix</keyword>
<keyword evidence="1" id="KW-0472">Membrane</keyword>
<keyword evidence="3" id="KW-1185">Reference proteome</keyword>
<organism evidence="2 3">
    <name type="scientific">Sulfurimonas paralvinellae</name>
    <dbReference type="NCBI Taxonomy" id="317658"/>
    <lineage>
        <taxon>Bacteria</taxon>
        <taxon>Pseudomonadati</taxon>
        <taxon>Campylobacterota</taxon>
        <taxon>Epsilonproteobacteria</taxon>
        <taxon>Campylobacterales</taxon>
        <taxon>Sulfurimonadaceae</taxon>
        <taxon>Sulfurimonas</taxon>
    </lineage>
</organism>
<accession>A0A7M1B5P3</accession>
<dbReference type="RefSeq" id="WP_193111213.1">
    <property type="nucleotide sequence ID" value="NZ_CP041406.1"/>
</dbReference>
<protein>
    <submittedName>
        <fullName evidence="2">Uncharacterized protein</fullName>
    </submittedName>
</protein>
<dbReference type="KEGG" id="spal:FM071_01080"/>
<dbReference type="EMBL" id="CP041406">
    <property type="protein sequence ID" value="QOP44965.1"/>
    <property type="molecule type" value="Genomic_DNA"/>
</dbReference>
<gene>
    <name evidence="2" type="ORF">FM071_01080</name>
</gene>
<sequence>MIKKHKNKIILALMGLLLMSVYIFFTTWQERTYKEVHTMYPLEKSKNPKASEEFLKAMEYRIYIKELHPYFDYNSFVMAPLLMKMNYHFKKGVALLPKDSVEDIVWWTLFYKEIYGLLVPPRNDNSMAYENLPPKEFTKVHDAIYRMIMRYPEGKVYFDIPERKTFRFKVMAILVGFYYGEYSDRYIGNTDKDRAEIYAIDHNVLKNLQQVLDKYHLAYNKYINQVKDRKFMDIEYTSDVIAIETTFLAHYTFVNNIQKLPVEICNSKNVYFMIDNSNKIFNHIINNTNYQARYLEERFFKDTSNFPVIMKLLQYRCPNLQPEITQVVQKIDQLNQTKNKK</sequence>
<proteinExistence type="predicted"/>
<keyword evidence="1" id="KW-0812">Transmembrane</keyword>
<name>A0A7M1B5P3_9BACT</name>
<dbReference type="Proteomes" id="UP000593580">
    <property type="component" value="Chromosome"/>
</dbReference>
<evidence type="ECO:0000313" key="3">
    <source>
        <dbReference type="Proteomes" id="UP000593580"/>
    </source>
</evidence>
<dbReference type="AlphaFoldDB" id="A0A7M1B5P3"/>
<evidence type="ECO:0000256" key="1">
    <source>
        <dbReference type="SAM" id="Phobius"/>
    </source>
</evidence>
<evidence type="ECO:0000313" key="2">
    <source>
        <dbReference type="EMBL" id="QOP44965.1"/>
    </source>
</evidence>
<reference evidence="2 3" key="1">
    <citation type="submission" date="2019-07" db="EMBL/GenBank/DDBJ databases">
        <title>Sulfurimonas paralvinellae sp. nov., a novel mesophilic, hydrogen- and sulfur-oxidizing chemolithoautotroph within the Epsilonproteo- bacteria isolated from a deep-sea hydrothermal vent polychaete nest, reclassification of Thiomicrospira denitrificans as Sulfurimonas denitrificans comb. nov. and emended description of the genus Sulfurimonas.</title>
        <authorList>
            <person name="Wang S."/>
            <person name="Jiang L."/>
            <person name="Shao Z."/>
        </authorList>
    </citation>
    <scope>NUCLEOTIDE SEQUENCE [LARGE SCALE GENOMIC DNA]</scope>
    <source>
        <strain evidence="2 3">GO25</strain>
    </source>
</reference>